<evidence type="ECO:0000313" key="5">
    <source>
        <dbReference type="EMBL" id="HER96618.1"/>
    </source>
</evidence>
<keyword evidence="1 4" id="KW-0533">Nickel</keyword>
<protein>
    <recommendedName>
        <fullName evidence="4">Hydrogenase maturation factor HypA</fullName>
    </recommendedName>
</protein>
<dbReference type="InterPro" id="IPR000688">
    <property type="entry name" value="HypA/HybF"/>
</dbReference>
<dbReference type="Gene3D" id="3.30.2320.80">
    <property type="match status" value="1"/>
</dbReference>
<feature type="binding site" evidence="4">
    <location>
        <position position="77"/>
    </location>
    <ligand>
        <name>Zn(2+)</name>
        <dbReference type="ChEBI" id="CHEBI:29105"/>
    </ligand>
</feature>
<evidence type="ECO:0000256" key="1">
    <source>
        <dbReference type="ARBA" id="ARBA00022596"/>
    </source>
</evidence>
<dbReference type="EMBL" id="DSGB01000006">
    <property type="protein sequence ID" value="HER96618.1"/>
    <property type="molecule type" value="Genomic_DNA"/>
</dbReference>
<name>A0A7V2B1K2_RHOMR</name>
<keyword evidence="3 4" id="KW-0862">Zinc</keyword>
<gene>
    <name evidence="4" type="primary">hypA</name>
    <name evidence="5" type="ORF">ENO59_08905</name>
</gene>
<evidence type="ECO:0000256" key="2">
    <source>
        <dbReference type="ARBA" id="ARBA00022723"/>
    </source>
</evidence>
<comment type="caution">
    <text evidence="5">The sequence shown here is derived from an EMBL/GenBank/DDBJ whole genome shotgun (WGS) entry which is preliminary data.</text>
</comment>
<keyword evidence="2 4" id="KW-0479">Metal-binding</keyword>
<feature type="binding site" evidence="4">
    <location>
        <position position="93"/>
    </location>
    <ligand>
        <name>Zn(2+)</name>
        <dbReference type="ChEBI" id="CHEBI:29105"/>
    </ligand>
</feature>
<dbReference type="AlphaFoldDB" id="A0A7V2B1K2"/>
<dbReference type="GO" id="GO:0051604">
    <property type="term" value="P:protein maturation"/>
    <property type="evidence" value="ECO:0007669"/>
    <property type="project" value="InterPro"/>
</dbReference>
<dbReference type="GO" id="GO:0016151">
    <property type="term" value="F:nickel cation binding"/>
    <property type="evidence" value="ECO:0007669"/>
    <property type="project" value="UniProtKB-UniRule"/>
</dbReference>
<reference evidence="5" key="1">
    <citation type="journal article" date="2020" name="mSystems">
        <title>Genome- and Community-Level Interaction Insights into Carbon Utilization and Element Cycling Functions of Hydrothermarchaeota in Hydrothermal Sediment.</title>
        <authorList>
            <person name="Zhou Z."/>
            <person name="Liu Y."/>
            <person name="Xu W."/>
            <person name="Pan J."/>
            <person name="Luo Z.H."/>
            <person name="Li M."/>
        </authorList>
    </citation>
    <scope>NUCLEOTIDE SEQUENCE [LARGE SCALE GENOMIC DNA]</scope>
    <source>
        <strain evidence="5">SpSt-143</strain>
    </source>
</reference>
<dbReference type="CDD" id="cd00350">
    <property type="entry name" value="rubredoxin_like"/>
    <property type="match status" value="1"/>
</dbReference>
<accession>A0A7V2B1K2</accession>
<dbReference type="GO" id="GO:0008270">
    <property type="term" value="F:zinc ion binding"/>
    <property type="evidence" value="ECO:0007669"/>
    <property type="project" value="UniProtKB-UniRule"/>
</dbReference>
<evidence type="ECO:0000256" key="3">
    <source>
        <dbReference type="ARBA" id="ARBA00022833"/>
    </source>
</evidence>
<dbReference type="PANTHER" id="PTHR34535">
    <property type="entry name" value="HYDROGENASE MATURATION FACTOR HYPA"/>
    <property type="match status" value="1"/>
</dbReference>
<comment type="function">
    <text evidence="4">Involved in the maturation of [NiFe] hydrogenases. Required for nickel insertion into the metal center of the hydrogenase.</text>
</comment>
<sequence>MHELSIARELVRLLEAEARRAGARRVRAARLVLGSRAHLSAEALQFYVTELVDPTGPAAGVVLEIEHCPMRFYCTHCQSAYEPAEADWRCPGCGQIGTLLAGGDEVLLESLEVECDPTPAD</sequence>
<comment type="similarity">
    <text evidence="4">Belongs to the HypA/HybF family.</text>
</comment>
<feature type="binding site" evidence="4">
    <location>
        <position position="90"/>
    </location>
    <ligand>
        <name>Zn(2+)</name>
        <dbReference type="ChEBI" id="CHEBI:29105"/>
    </ligand>
</feature>
<organism evidence="5">
    <name type="scientific">Rhodothermus marinus</name>
    <name type="common">Rhodothermus obamensis</name>
    <dbReference type="NCBI Taxonomy" id="29549"/>
    <lineage>
        <taxon>Bacteria</taxon>
        <taxon>Pseudomonadati</taxon>
        <taxon>Rhodothermota</taxon>
        <taxon>Rhodothermia</taxon>
        <taxon>Rhodothermales</taxon>
        <taxon>Rhodothermaceae</taxon>
        <taxon>Rhodothermus</taxon>
    </lineage>
</organism>
<dbReference type="PANTHER" id="PTHR34535:SF3">
    <property type="entry name" value="HYDROGENASE MATURATION FACTOR HYPA"/>
    <property type="match status" value="1"/>
</dbReference>
<dbReference type="PIRSF" id="PIRSF004761">
    <property type="entry name" value="Hydrgn_mat_HypA"/>
    <property type="match status" value="1"/>
</dbReference>
<proteinExistence type="inferred from homology"/>
<evidence type="ECO:0000256" key="4">
    <source>
        <dbReference type="HAMAP-Rule" id="MF_00213"/>
    </source>
</evidence>
<feature type="binding site" evidence="4">
    <location>
        <position position="74"/>
    </location>
    <ligand>
        <name>Zn(2+)</name>
        <dbReference type="ChEBI" id="CHEBI:29105"/>
    </ligand>
</feature>
<dbReference type="HAMAP" id="MF_00213">
    <property type="entry name" value="HypA_HybF"/>
    <property type="match status" value="1"/>
</dbReference>
<dbReference type="Pfam" id="PF01155">
    <property type="entry name" value="HypA"/>
    <property type="match status" value="1"/>
</dbReference>
<feature type="binding site" evidence="4">
    <location>
        <position position="2"/>
    </location>
    <ligand>
        <name>Ni(2+)</name>
        <dbReference type="ChEBI" id="CHEBI:49786"/>
    </ligand>
</feature>